<dbReference type="SUPFAM" id="SSF57667">
    <property type="entry name" value="beta-beta-alpha zinc fingers"/>
    <property type="match status" value="1"/>
</dbReference>
<feature type="region of interest" description="Disordered" evidence="2">
    <location>
        <begin position="212"/>
        <end position="238"/>
    </location>
</feature>
<feature type="region of interest" description="Disordered" evidence="2">
    <location>
        <begin position="249"/>
        <end position="268"/>
    </location>
</feature>
<feature type="region of interest" description="Disordered" evidence="2">
    <location>
        <begin position="468"/>
        <end position="510"/>
    </location>
</feature>
<feature type="domain" description="C2H2-type" evidence="3">
    <location>
        <begin position="435"/>
        <end position="463"/>
    </location>
</feature>
<feature type="compositionally biased region" description="Polar residues" evidence="2">
    <location>
        <begin position="213"/>
        <end position="238"/>
    </location>
</feature>
<dbReference type="Gene3D" id="3.30.160.60">
    <property type="entry name" value="Classic Zinc Finger"/>
    <property type="match status" value="1"/>
</dbReference>
<keyword evidence="1" id="KW-0863">Zinc-finger</keyword>
<dbReference type="PROSITE" id="PS00028">
    <property type="entry name" value="ZINC_FINGER_C2H2_1"/>
    <property type="match status" value="1"/>
</dbReference>
<dbReference type="PROSITE" id="PS50157">
    <property type="entry name" value="ZINC_FINGER_C2H2_2"/>
    <property type="match status" value="1"/>
</dbReference>
<evidence type="ECO:0000256" key="1">
    <source>
        <dbReference type="PROSITE-ProRule" id="PRU00042"/>
    </source>
</evidence>
<evidence type="ECO:0000313" key="5">
    <source>
        <dbReference type="Proteomes" id="UP001208570"/>
    </source>
</evidence>
<keyword evidence="1" id="KW-0479">Metal-binding</keyword>
<comment type="caution">
    <text evidence="4">The sequence shown here is derived from an EMBL/GenBank/DDBJ whole genome shotgun (WGS) entry which is preliminary data.</text>
</comment>
<keyword evidence="5" id="KW-1185">Reference proteome</keyword>
<dbReference type="AlphaFoldDB" id="A0AAD9MWQ7"/>
<dbReference type="Proteomes" id="UP001208570">
    <property type="component" value="Unassembled WGS sequence"/>
</dbReference>
<dbReference type="EMBL" id="JAODUP010000578">
    <property type="protein sequence ID" value="KAK2146933.1"/>
    <property type="molecule type" value="Genomic_DNA"/>
</dbReference>
<proteinExistence type="predicted"/>
<evidence type="ECO:0000259" key="3">
    <source>
        <dbReference type="PROSITE" id="PS50157"/>
    </source>
</evidence>
<protein>
    <recommendedName>
        <fullName evidence="3">C2H2-type domain-containing protein</fullName>
    </recommendedName>
</protein>
<evidence type="ECO:0000256" key="2">
    <source>
        <dbReference type="SAM" id="MobiDB-lite"/>
    </source>
</evidence>
<feature type="compositionally biased region" description="Basic and acidic residues" evidence="2">
    <location>
        <begin position="479"/>
        <end position="488"/>
    </location>
</feature>
<dbReference type="SMART" id="SM00355">
    <property type="entry name" value="ZnF_C2H2"/>
    <property type="match status" value="2"/>
</dbReference>
<dbReference type="GO" id="GO:0008270">
    <property type="term" value="F:zinc ion binding"/>
    <property type="evidence" value="ECO:0007669"/>
    <property type="project" value="UniProtKB-KW"/>
</dbReference>
<name>A0AAD9MWQ7_9ANNE</name>
<sequence>MRPDQQRVQTLLTDTVTLLCKNGLHYNKELKVQGLLGITLDDDEVFIVHINKVFDEVQGKVTSIQSESTSGSLMRAVNNISNLNSFSQFENVDGLSFEEDDGSELVSNGMQLPVIHAQQTSILNRTNSSASKTNHRGVKRTVGAARRKDSRSVKQRLASSFGRESCNSKEIHHVQVKKEAGLTPEYQEIHIKDEPPDQLIITDSNEIEVDDTATPNDEVQSKNSVYNSASSHDSYTTGQNPLVMYESLEDCDESNSPTTKSQDAEGEETVDMIECLLYNERVNQQDDGSTTSGLYKNVHISGAEETSSPLDGSVSGTGCSTWDDTVETSALPLHKSKTTKNHHGPVTIQPVVDGHDVAMKTSQTGYFIDHNAFDYTNHDLPPTDLSRELNNQYESFLRASAELGEGFPCPECELTLKTRKVWMEHMKGAHRNRTYDCAICGKKFRWRAARNRHVSNIHSRKMVGMTDDTTTETSILSRRAADTTKENVHPPPADGLASSGGMVKKDDGIN</sequence>
<gene>
    <name evidence="4" type="ORF">LSH36_578g01035</name>
</gene>
<dbReference type="InterPro" id="IPR013087">
    <property type="entry name" value="Znf_C2H2_type"/>
</dbReference>
<dbReference type="InterPro" id="IPR036236">
    <property type="entry name" value="Znf_C2H2_sf"/>
</dbReference>
<reference evidence="4" key="1">
    <citation type="journal article" date="2023" name="Mol. Biol. Evol.">
        <title>Third-Generation Sequencing Reveals the Adaptive Role of the Epigenome in Three Deep-Sea Polychaetes.</title>
        <authorList>
            <person name="Perez M."/>
            <person name="Aroh O."/>
            <person name="Sun Y."/>
            <person name="Lan Y."/>
            <person name="Juniper S.K."/>
            <person name="Young C.R."/>
            <person name="Angers B."/>
            <person name="Qian P.Y."/>
        </authorList>
    </citation>
    <scope>NUCLEOTIDE SEQUENCE</scope>
    <source>
        <strain evidence="4">P08H-3</strain>
    </source>
</reference>
<organism evidence="4 5">
    <name type="scientific">Paralvinella palmiformis</name>
    <dbReference type="NCBI Taxonomy" id="53620"/>
    <lineage>
        <taxon>Eukaryota</taxon>
        <taxon>Metazoa</taxon>
        <taxon>Spiralia</taxon>
        <taxon>Lophotrochozoa</taxon>
        <taxon>Annelida</taxon>
        <taxon>Polychaeta</taxon>
        <taxon>Sedentaria</taxon>
        <taxon>Canalipalpata</taxon>
        <taxon>Terebellida</taxon>
        <taxon>Terebelliformia</taxon>
        <taxon>Alvinellidae</taxon>
        <taxon>Paralvinella</taxon>
    </lineage>
</organism>
<accession>A0AAD9MWQ7</accession>
<keyword evidence="1" id="KW-0862">Zinc</keyword>
<evidence type="ECO:0000313" key="4">
    <source>
        <dbReference type="EMBL" id="KAK2146933.1"/>
    </source>
</evidence>
<feature type="region of interest" description="Disordered" evidence="2">
    <location>
        <begin position="126"/>
        <end position="152"/>
    </location>
</feature>